<reference evidence="1" key="1">
    <citation type="submission" date="2019-08" db="EMBL/GenBank/DDBJ databases">
        <authorList>
            <person name="Kucharzyk K."/>
            <person name="Murdoch R.W."/>
            <person name="Higgins S."/>
            <person name="Loffler F."/>
        </authorList>
    </citation>
    <scope>NUCLEOTIDE SEQUENCE</scope>
</reference>
<dbReference type="AlphaFoldDB" id="A0A644ZK00"/>
<sequence length="198" mass="22475">MKQYMFLLFFICTVLIFSACSSSDKYRLSGSVFIHDKDFPELPKYSEWGYNTFGTYIDRTPFVSDNYTMPVKIIVESDTCRIGFSGQYLNKATLTFHLPHFTPENYSALSALNNKTISLMEPSCMVTFTNNNKTDTLNITEGSLTFKRVQKLLVDKEEMKSVLSGTFSMKTSIAGEPVTIGNGRFDVTVGEVNFFKKR</sequence>
<protein>
    <submittedName>
        <fullName evidence="1">Uncharacterized protein</fullName>
    </submittedName>
</protein>
<evidence type="ECO:0000313" key="1">
    <source>
        <dbReference type="EMBL" id="MPM41057.1"/>
    </source>
</evidence>
<dbReference type="PROSITE" id="PS51257">
    <property type="entry name" value="PROKAR_LIPOPROTEIN"/>
    <property type="match status" value="1"/>
</dbReference>
<organism evidence="1">
    <name type="scientific">bioreactor metagenome</name>
    <dbReference type="NCBI Taxonomy" id="1076179"/>
    <lineage>
        <taxon>unclassified sequences</taxon>
        <taxon>metagenomes</taxon>
        <taxon>ecological metagenomes</taxon>
    </lineage>
</organism>
<gene>
    <name evidence="1" type="ORF">SDC9_87706</name>
</gene>
<proteinExistence type="predicted"/>
<comment type="caution">
    <text evidence="1">The sequence shown here is derived from an EMBL/GenBank/DDBJ whole genome shotgun (WGS) entry which is preliminary data.</text>
</comment>
<accession>A0A644ZK00</accession>
<dbReference type="EMBL" id="VSSQ01009229">
    <property type="protein sequence ID" value="MPM41057.1"/>
    <property type="molecule type" value="Genomic_DNA"/>
</dbReference>
<name>A0A644ZK00_9ZZZZ</name>